<organism evidence="3 4">
    <name type="scientific">Paracidovorax avenae (strain ATCC 19860 / DSM 7227 / CCUG 15838 / JCM 20985 / LMG 2117 / NCPPB 1011)</name>
    <name type="common">Acidovorax avenae</name>
    <dbReference type="NCBI Taxonomy" id="643561"/>
    <lineage>
        <taxon>Bacteria</taxon>
        <taxon>Pseudomonadati</taxon>
        <taxon>Pseudomonadota</taxon>
        <taxon>Betaproteobacteria</taxon>
        <taxon>Burkholderiales</taxon>
        <taxon>Comamonadaceae</taxon>
        <taxon>Paracidovorax</taxon>
    </lineage>
</organism>
<name>F0QBB9_PARA1</name>
<dbReference type="OrthoDB" id="9130527at2"/>
<dbReference type="HOGENOM" id="CLU_108869_1_1_4"/>
<keyword evidence="4" id="KW-1185">Reference proteome</keyword>
<dbReference type="GeneID" id="34238031"/>
<evidence type="ECO:0000313" key="3">
    <source>
        <dbReference type="EMBL" id="ADX44981.1"/>
    </source>
</evidence>
<dbReference type="Pfam" id="PF09917">
    <property type="entry name" value="DUF2147"/>
    <property type="match status" value="1"/>
</dbReference>
<protein>
    <recommendedName>
        <fullName evidence="2">DUF2147 domain-containing protein</fullName>
    </recommendedName>
</protein>
<dbReference type="Proteomes" id="UP000002482">
    <property type="component" value="Chromosome"/>
</dbReference>
<dbReference type="InterPro" id="IPR019223">
    <property type="entry name" value="DUF2147"/>
</dbReference>
<reference evidence="3" key="1">
    <citation type="submission" date="2011-02" db="EMBL/GenBank/DDBJ databases">
        <title>Complete sequence of Acidovorax avenae subsp. avenae ATCC 19860.</title>
        <authorList>
            <consortium name="US DOE Joint Genome Institute"/>
            <person name="Lucas S."/>
            <person name="Copeland A."/>
            <person name="Lapidus A."/>
            <person name="Cheng J.-F."/>
            <person name="Goodwin L."/>
            <person name="Pitluck S."/>
            <person name="Chertkov O."/>
            <person name="Held B."/>
            <person name="Detter J.C."/>
            <person name="Han C."/>
            <person name="Tapia R."/>
            <person name="Land M."/>
            <person name="Hauser L."/>
            <person name="Kyrpides N."/>
            <person name="Ivanova N."/>
            <person name="Ovchinnikova G."/>
            <person name="Pagani I."/>
            <person name="Gordon S."/>
            <person name="Woyke T."/>
        </authorList>
    </citation>
    <scope>NUCLEOTIDE SEQUENCE</scope>
    <source>
        <strain evidence="3">ATCC 19860</strain>
    </source>
</reference>
<feature type="chain" id="PRO_5003254423" description="DUF2147 domain-containing protein" evidence="1">
    <location>
        <begin position="24"/>
        <end position="141"/>
    </location>
</feature>
<dbReference type="RefSeq" id="WP_013593520.1">
    <property type="nucleotide sequence ID" value="NC_015138.1"/>
</dbReference>
<feature type="domain" description="DUF2147" evidence="2">
    <location>
        <begin position="30"/>
        <end position="129"/>
    </location>
</feature>
<keyword evidence="1" id="KW-0732">Signal</keyword>
<sequence length="141" mass="15605">MTPRTRFLLAAGLLSAFLSPARAAPDDAKGLWMTAEKDAVLEFKPCSDAPSALCGQVVWDKDAGQPRDTCGTQIARLERYDNDAWRDGWVYDPRDSRKYKGALRVKSGELQVRAFVGTELLGQTERLQRVAEIPAAPACRH</sequence>
<gene>
    <name evidence="3" type="ordered locus">Acav_1059</name>
</gene>
<evidence type="ECO:0000259" key="2">
    <source>
        <dbReference type="Pfam" id="PF09917"/>
    </source>
</evidence>
<accession>F0QBB9</accession>
<dbReference type="Gene3D" id="2.40.128.520">
    <property type="match status" value="1"/>
</dbReference>
<evidence type="ECO:0000313" key="4">
    <source>
        <dbReference type="Proteomes" id="UP000002482"/>
    </source>
</evidence>
<feature type="signal peptide" evidence="1">
    <location>
        <begin position="1"/>
        <end position="23"/>
    </location>
</feature>
<dbReference type="PANTHER" id="PTHR36919">
    <property type="entry name" value="BLR1215 PROTEIN"/>
    <property type="match status" value="1"/>
</dbReference>
<dbReference type="KEGG" id="aaa:Acav_1059"/>
<dbReference type="AlphaFoldDB" id="F0QBB9"/>
<evidence type="ECO:0000256" key="1">
    <source>
        <dbReference type="SAM" id="SignalP"/>
    </source>
</evidence>
<dbReference type="EMBL" id="CP002521">
    <property type="protein sequence ID" value="ADX44981.1"/>
    <property type="molecule type" value="Genomic_DNA"/>
</dbReference>
<proteinExistence type="predicted"/>
<dbReference type="PANTHER" id="PTHR36919:SF2">
    <property type="entry name" value="BLL6627 PROTEIN"/>
    <property type="match status" value="1"/>
</dbReference>